<dbReference type="EMBL" id="PCSR01000038">
    <property type="protein sequence ID" value="PIP53293.1"/>
    <property type="molecule type" value="Genomic_DNA"/>
</dbReference>
<keyword evidence="2" id="KW-0547">Nucleotide-binding</keyword>
<dbReference type="GO" id="GO:0005524">
    <property type="term" value="F:ATP binding"/>
    <property type="evidence" value="ECO:0007669"/>
    <property type="project" value="UniProtKB-KW"/>
</dbReference>
<dbReference type="AlphaFoldDB" id="A0A2H0B6I0"/>
<organism evidence="7 8">
    <name type="scientific">Candidatus Beckwithbacteria bacterium CG23_combo_of_CG06-09_8_20_14_all_34_8</name>
    <dbReference type="NCBI Taxonomy" id="1974497"/>
    <lineage>
        <taxon>Bacteria</taxon>
        <taxon>Candidatus Beckwithiibacteriota</taxon>
    </lineage>
</organism>
<keyword evidence="1" id="KW-0436">Ligase</keyword>
<evidence type="ECO:0000313" key="7">
    <source>
        <dbReference type="EMBL" id="PIP53293.1"/>
    </source>
</evidence>
<dbReference type="Proteomes" id="UP000229459">
    <property type="component" value="Unassembled WGS sequence"/>
</dbReference>
<evidence type="ECO:0000256" key="2">
    <source>
        <dbReference type="ARBA" id="ARBA00022741"/>
    </source>
</evidence>
<dbReference type="Pfam" id="PF08245">
    <property type="entry name" value="Mur_ligase_M"/>
    <property type="match status" value="1"/>
</dbReference>
<name>A0A2H0B6I0_9BACT</name>
<dbReference type="InterPro" id="IPR036565">
    <property type="entry name" value="Mur-like_cat_sf"/>
</dbReference>
<dbReference type="InterPro" id="IPR013221">
    <property type="entry name" value="Mur_ligase_cen"/>
</dbReference>
<evidence type="ECO:0000313" key="8">
    <source>
        <dbReference type="Proteomes" id="UP000229459"/>
    </source>
</evidence>
<dbReference type="InterPro" id="IPR036615">
    <property type="entry name" value="Mur_ligase_C_dom_sf"/>
</dbReference>
<feature type="domain" description="Mur ligase C-terminal" evidence="5">
    <location>
        <begin position="285"/>
        <end position="413"/>
    </location>
</feature>
<proteinExistence type="predicted"/>
<sequence length="451" mass="50539">MISIKLQLYYLFTKYFQIWAKLVLRRWKPIIIAVVGSAGKTSTMLMIEQVLKNHVSIKTSYKTNAASSIPLNIIGLTQHSFSAFEWLILLIKAPFAGLKTYKEKIYLCELDTDRDGEMKLHTNLIKPDICCWISASPAHTANFSGLTDQQVYQNMLDDQSEAVKKTKSLILVNEDDTAIKDVIKQIKTPIQKITFNSDNNDLIWLLEHKLSFNGTNIDFGLNPAKLASLIGRNINYNHIEIHNPHTLISFINLYGVAMAIIIGISFGLDPKQIAQALQKFRLPPGRMSLFAGKHATTIIDSTYNASKLATKDALDVLKLIGTNKTLAVLGDLRELGTIAKQEHEDLAKYIVSQKIDRVILVGPTMKDFALPIFINNGYQLGQTVFALSPKETKGLINQAGFLKNGETVLIKGSQNTLFLEEIVASLLVSQKDYQNLCRREAIWNVARAKIY</sequence>
<dbReference type="InterPro" id="IPR051046">
    <property type="entry name" value="MurCDEF_CellWall_CoF430Synth"/>
</dbReference>
<keyword evidence="4" id="KW-0812">Transmembrane</keyword>
<evidence type="ECO:0000259" key="5">
    <source>
        <dbReference type="Pfam" id="PF02875"/>
    </source>
</evidence>
<keyword evidence="4" id="KW-0472">Membrane</keyword>
<protein>
    <recommendedName>
        <fullName evidence="9">Mur ligase central domain-containing protein</fullName>
    </recommendedName>
</protein>
<feature type="domain" description="Mur ligase central" evidence="6">
    <location>
        <begin position="34"/>
        <end position="219"/>
    </location>
</feature>
<evidence type="ECO:0000256" key="4">
    <source>
        <dbReference type="SAM" id="Phobius"/>
    </source>
</evidence>
<dbReference type="SUPFAM" id="SSF53244">
    <property type="entry name" value="MurD-like peptide ligases, peptide-binding domain"/>
    <property type="match status" value="1"/>
</dbReference>
<dbReference type="PANTHER" id="PTHR43024:SF1">
    <property type="entry name" value="UDP-N-ACETYLMURAMOYL-TRIPEPTIDE--D-ALANYL-D-ALANINE LIGASE"/>
    <property type="match status" value="1"/>
</dbReference>
<feature type="transmembrane region" description="Helical" evidence="4">
    <location>
        <begin position="247"/>
        <end position="268"/>
    </location>
</feature>
<evidence type="ECO:0000259" key="6">
    <source>
        <dbReference type="Pfam" id="PF08245"/>
    </source>
</evidence>
<comment type="caution">
    <text evidence="7">The sequence shown here is derived from an EMBL/GenBank/DDBJ whole genome shotgun (WGS) entry which is preliminary data.</text>
</comment>
<evidence type="ECO:0000256" key="3">
    <source>
        <dbReference type="ARBA" id="ARBA00022840"/>
    </source>
</evidence>
<dbReference type="GO" id="GO:0016881">
    <property type="term" value="F:acid-amino acid ligase activity"/>
    <property type="evidence" value="ECO:0007669"/>
    <property type="project" value="InterPro"/>
</dbReference>
<evidence type="ECO:0008006" key="9">
    <source>
        <dbReference type="Google" id="ProtNLM"/>
    </source>
</evidence>
<dbReference type="InterPro" id="IPR004101">
    <property type="entry name" value="Mur_ligase_C"/>
</dbReference>
<keyword evidence="4" id="KW-1133">Transmembrane helix</keyword>
<dbReference type="Pfam" id="PF02875">
    <property type="entry name" value="Mur_ligase_C"/>
    <property type="match status" value="1"/>
</dbReference>
<reference evidence="7 8" key="1">
    <citation type="submission" date="2017-09" db="EMBL/GenBank/DDBJ databases">
        <title>Depth-based differentiation of microbial function through sediment-hosted aquifers and enrichment of novel symbionts in the deep terrestrial subsurface.</title>
        <authorList>
            <person name="Probst A.J."/>
            <person name="Ladd B."/>
            <person name="Jarett J.K."/>
            <person name="Geller-Mcgrath D.E."/>
            <person name="Sieber C.M."/>
            <person name="Emerson J.B."/>
            <person name="Anantharaman K."/>
            <person name="Thomas B.C."/>
            <person name="Malmstrom R."/>
            <person name="Stieglmeier M."/>
            <person name="Klingl A."/>
            <person name="Woyke T."/>
            <person name="Ryan C.M."/>
            <person name="Banfield J.F."/>
        </authorList>
    </citation>
    <scope>NUCLEOTIDE SEQUENCE [LARGE SCALE GENOMIC DNA]</scope>
    <source>
        <strain evidence="7">CG23_combo_of_CG06-09_8_20_14_all_34_8</strain>
    </source>
</reference>
<dbReference type="SUPFAM" id="SSF53623">
    <property type="entry name" value="MurD-like peptide ligases, catalytic domain"/>
    <property type="match status" value="1"/>
</dbReference>
<accession>A0A2H0B6I0</accession>
<keyword evidence="3" id="KW-0067">ATP-binding</keyword>
<gene>
    <name evidence="7" type="ORF">COX08_01755</name>
</gene>
<dbReference type="Gene3D" id="3.40.1190.10">
    <property type="entry name" value="Mur-like, catalytic domain"/>
    <property type="match status" value="1"/>
</dbReference>
<dbReference type="PANTHER" id="PTHR43024">
    <property type="entry name" value="UDP-N-ACETYLMURAMOYL-TRIPEPTIDE--D-ALANYL-D-ALANINE LIGASE"/>
    <property type="match status" value="1"/>
</dbReference>
<dbReference type="Gene3D" id="3.90.190.20">
    <property type="entry name" value="Mur ligase, C-terminal domain"/>
    <property type="match status" value="1"/>
</dbReference>
<evidence type="ECO:0000256" key="1">
    <source>
        <dbReference type="ARBA" id="ARBA00022598"/>
    </source>
</evidence>